<dbReference type="InterPro" id="IPR016169">
    <property type="entry name" value="FAD-bd_PCMH_sub2"/>
</dbReference>
<evidence type="ECO:0000256" key="3">
    <source>
        <dbReference type="ARBA" id="ARBA00022827"/>
    </source>
</evidence>
<comment type="caution">
    <text evidence="5">The sequence shown here is derived from an EMBL/GenBank/DDBJ whole genome shotgun (WGS) entry which is preliminary data.</text>
</comment>
<keyword evidence="3" id="KW-0274">FAD</keyword>
<comment type="similarity">
    <text evidence="1">Belongs to the FAD-binding oxidoreductase/transferase type 4 family.</text>
</comment>
<reference evidence="5 6" key="1">
    <citation type="journal article" date="2017" name="ISME J.">
        <title>Energy and carbon metabolisms in a deep terrestrial subsurface fluid microbial community.</title>
        <authorList>
            <person name="Momper L."/>
            <person name="Jungbluth S.P."/>
            <person name="Lee M.D."/>
            <person name="Amend J.P."/>
        </authorList>
    </citation>
    <scope>NUCLEOTIDE SEQUENCE [LARGE SCALE GENOMIC DNA]</scope>
    <source>
        <strain evidence="5">SURF_17</strain>
    </source>
</reference>
<dbReference type="Proteomes" id="UP000285961">
    <property type="component" value="Unassembled WGS sequence"/>
</dbReference>
<organism evidence="5 6">
    <name type="scientific">Candidatus Abyssobacteria bacterium SURF_17</name>
    <dbReference type="NCBI Taxonomy" id="2093361"/>
    <lineage>
        <taxon>Bacteria</taxon>
        <taxon>Pseudomonadati</taxon>
        <taxon>Candidatus Hydrogenedentota</taxon>
        <taxon>Candidatus Abyssobacteria</taxon>
    </lineage>
</organism>
<dbReference type="InterPro" id="IPR016164">
    <property type="entry name" value="FAD-linked_Oxase-like_C"/>
</dbReference>
<dbReference type="AlphaFoldDB" id="A0A419EPL2"/>
<feature type="domain" description="FAD-binding PCMH-type" evidence="4">
    <location>
        <begin position="55"/>
        <end position="253"/>
    </location>
</feature>
<dbReference type="PANTHER" id="PTHR11748">
    <property type="entry name" value="D-LACTATE DEHYDROGENASE"/>
    <property type="match status" value="1"/>
</dbReference>
<dbReference type="InterPro" id="IPR036318">
    <property type="entry name" value="FAD-bd_PCMH-like_sf"/>
</dbReference>
<dbReference type="EMBL" id="QZKI01000131">
    <property type="protein sequence ID" value="RJP65020.1"/>
    <property type="molecule type" value="Genomic_DNA"/>
</dbReference>
<dbReference type="InterPro" id="IPR016166">
    <property type="entry name" value="FAD-bd_PCMH"/>
</dbReference>
<name>A0A419EPL2_9BACT</name>
<evidence type="ECO:0000313" key="6">
    <source>
        <dbReference type="Proteomes" id="UP000285961"/>
    </source>
</evidence>
<proteinExistence type="inferred from homology"/>
<evidence type="ECO:0000256" key="2">
    <source>
        <dbReference type="ARBA" id="ARBA00022630"/>
    </source>
</evidence>
<dbReference type="Gene3D" id="3.30.465.10">
    <property type="match status" value="1"/>
</dbReference>
<evidence type="ECO:0000313" key="5">
    <source>
        <dbReference type="EMBL" id="RJP65020.1"/>
    </source>
</evidence>
<dbReference type="InterPro" id="IPR006094">
    <property type="entry name" value="Oxid_FAD_bind_N"/>
</dbReference>
<dbReference type="PANTHER" id="PTHR11748:SF111">
    <property type="entry name" value="D-LACTATE DEHYDROGENASE, MITOCHONDRIAL-RELATED"/>
    <property type="match status" value="1"/>
</dbReference>
<dbReference type="InterPro" id="IPR016167">
    <property type="entry name" value="FAD-bd_PCMH_sub1"/>
</dbReference>
<evidence type="ECO:0000256" key="1">
    <source>
        <dbReference type="ARBA" id="ARBA00008000"/>
    </source>
</evidence>
<sequence length="508" mass="55677">MTVGSASQILLAQHQEEGWPYMFEQDALATIVGADNLLEHEDILRAHSGDFSFVPRVSPRLVVKARNTEEVQAIVRWANETRTPLVPISSGPPHSYGDTVPSVGGAVIVDLNGMKRIIRIDRRNRVAMIEPGVTFTQLIPALEKEGLAPLTPLVPRSSKSVVTAFLERTPITTPRFHWESQDPLLCVEVVYGCGDLMRTGSAAGPGSIEEQWEVGRAQIRGMGPSQVDFTRLLQGAQGTMGIVTWATVRCRPLPKLKRMFLVPSDDLGLLIDMAYRITHKKLGEELLIVNGFNLASIVGETREEIGMLSAKLPLWILLLGIDGAGLLPEEKIAYQEEEAIEIAQSCGLELKAAVPGTSAEEVLAVLSQPSADAGWKLKGGAGCGDVFFITTLDRCAEFVDAAYGLAGRYRFPVRNLGVYIQPMVQGTNCHLEFSVSYELHDQQETDAVKRFIEEGGEIFANMGAFFSRPYGPWARIAYGREAQTVIGQRKLKNIFDPNGVMNPGKLCF</sequence>
<dbReference type="SUPFAM" id="SSF56176">
    <property type="entry name" value="FAD-binding/transporter-associated domain-like"/>
    <property type="match status" value="1"/>
</dbReference>
<gene>
    <name evidence="5" type="ORF">C4532_18355</name>
</gene>
<accession>A0A419EPL2</accession>
<keyword evidence="2" id="KW-0285">Flavoprotein</keyword>
<dbReference type="GO" id="GO:1903457">
    <property type="term" value="P:lactate catabolic process"/>
    <property type="evidence" value="ECO:0007669"/>
    <property type="project" value="TreeGrafter"/>
</dbReference>
<dbReference type="GO" id="GO:0071949">
    <property type="term" value="F:FAD binding"/>
    <property type="evidence" value="ECO:0007669"/>
    <property type="project" value="InterPro"/>
</dbReference>
<dbReference type="SUPFAM" id="SSF55103">
    <property type="entry name" value="FAD-linked oxidases, C-terminal domain"/>
    <property type="match status" value="1"/>
</dbReference>
<evidence type="ECO:0000259" key="4">
    <source>
        <dbReference type="PROSITE" id="PS51387"/>
    </source>
</evidence>
<protein>
    <submittedName>
        <fullName evidence="5">FAD-binding oxidoreductase</fullName>
    </submittedName>
</protein>
<dbReference type="GO" id="GO:0008720">
    <property type="term" value="F:D-lactate dehydrogenase (NAD+) activity"/>
    <property type="evidence" value="ECO:0007669"/>
    <property type="project" value="TreeGrafter"/>
</dbReference>
<dbReference type="GO" id="GO:0004458">
    <property type="term" value="F:D-lactate dehydrogenase (cytochrome) activity"/>
    <property type="evidence" value="ECO:0007669"/>
    <property type="project" value="TreeGrafter"/>
</dbReference>
<dbReference type="Gene3D" id="3.30.43.10">
    <property type="entry name" value="Uridine Diphospho-n-acetylenolpyruvylglucosamine Reductase, domain 2"/>
    <property type="match status" value="1"/>
</dbReference>
<dbReference type="Pfam" id="PF01565">
    <property type="entry name" value="FAD_binding_4"/>
    <property type="match status" value="1"/>
</dbReference>
<dbReference type="PROSITE" id="PS51387">
    <property type="entry name" value="FAD_PCMH"/>
    <property type="match status" value="1"/>
</dbReference>